<dbReference type="AlphaFoldDB" id="A0A0D2LNX2"/>
<dbReference type="Gene3D" id="1.20.1440.340">
    <property type="match status" value="1"/>
</dbReference>
<proteinExistence type="predicted"/>
<dbReference type="EMBL" id="KK106445">
    <property type="protein sequence ID" value="KIY91651.1"/>
    <property type="molecule type" value="Genomic_DNA"/>
</dbReference>
<dbReference type="OrthoDB" id="187738at2759"/>
<dbReference type="GeneID" id="25734060"/>
<name>A0A0D2LNX2_9CHLO</name>
<sequence length="55" mass="6066">VEEELGLPLGQVFAGDPRALRVLRAAADSGFRLRDRAAHVYSEADRVLRFRAAAE</sequence>
<reference evidence="1 2" key="1">
    <citation type="journal article" date="2013" name="BMC Genomics">
        <title>Reconstruction of the lipid metabolism for the microalga Monoraphidium neglectum from its genome sequence reveals characteristics suitable for biofuel production.</title>
        <authorList>
            <person name="Bogen C."/>
            <person name="Al-Dilaimi A."/>
            <person name="Albersmeier A."/>
            <person name="Wichmann J."/>
            <person name="Grundmann M."/>
            <person name="Rupp O."/>
            <person name="Lauersen K.J."/>
            <person name="Blifernez-Klassen O."/>
            <person name="Kalinowski J."/>
            <person name="Goesmann A."/>
            <person name="Mussgnug J.H."/>
            <person name="Kruse O."/>
        </authorList>
    </citation>
    <scope>NUCLEOTIDE SEQUENCE [LARGE SCALE GENOMIC DNA]</scope>
    <source>
        <strain evidence="1 2">SAG 48.87</strain>
    </source>
</reference>
<evidence type="ECO:0000313" key="2">
    <source>
        <dbReference type="Proteomes" id="UP000054498"/>
    </source>
</evidence>
<dbReference type="Proteomes" id="UP000054498">
    <property type="component" value="Unassembled WGS sequence"/>
</dbReference>
<organism evidence="1 2">
    <name type="scientific">Monoraphidium neglectum</name>
    <dbReference type="NCBI Taxonomy" id="145388"/>
    <lineage>
        <taxon>Eukaryota</taxon>
        <taxon>Viridiplantae</taxon>
        <taxon>Chlorophyta</taxon>
        <taxon>core chlorophytes</taxon>
        <taxon>Chlorophyceae</taxon>
        <taxon>CS clade</taxon>
        <taxon>Sphaeropleales</taxon>
        <taxon>Selenastraceae</taxon>
        <taxon>Monoraphidium</taxon>
    </lineage>
</organism>
<feature type="non-terminal residue" evidence="1">
    <location>
        <position position="55"/>
    </location>
</feature>
<feature type="non-terminal residue" evidence="1">
    <location>
        <position position="1"/>
    </location>
</feature>
<keyword evidence="2" id="KW-1185">Reference proteome</keyword>
<gene>
    <name evidence="1" type="ORF">MNEG_16313</name>
</gene>
<accession>A0A0D2LNX2</accession>
<dbReference type="KEGG" id="mng:MNEG_16313"/>
<evidence type="ECO:0000313" key="1">
    <source>
        <dbReference type="EMBL" id="KIY91651.1"/>
    </source>
</evidence>
<dbReference type="RefSeq" id="XP_013890671.1">
    <property type="nucleotide sequence ID" value="XM_014035217.1"/>
</dbReference>
<protein>
    <submittedName>
        <fullName evidence="1">Uncharacterized protein</fullName>
    </submittedName>
</protein>